<evidence type="ECO:0000256" key="1">
    <source>
        <dbReference type="SAM" id="MobiDB-lite"/>
    </source>
</evidence>
<protein>
    <submittedName>
        <fullName evidence="2">Uncharacterized protein</fullName>
    </submittedName>
</protein>
<feature type="region of interest" description="Disordered" evidence="1">
    <location>
        <begin position="1"/>
        <end position="49"/>
    </location>
</feature>
<reference evidence="2" key="1">
    <citation type="journal article" date="2022" name="bioRxiv">
        <title>Sequencing and chromosome-scale assembly of the giantPleurodeles waltlgenome.</title>
        <authorList>
            <person name="Brown T."/>
            <person name="Elewa A."/>
            <person name="Iarovenko S."/>
            <person name="Subramanian E."/>
            <person name="Araus A.J."/>
            <person name="Petzold A."/>
            <person name="Susuki M."/>
            <person name="Suzuki K.-i.T."/>
            <person name="Hayashi T."/>
            <person name="Toyoda A."/>
            <person name="Oliveira C."/>
            <person name="Osipova E."/>
            <person name="Leigh N.D."/>
            <person name="Simon A."/>
            <person name="Yun M.H."/>
        </authorList>
    </citation>
    <scope>NUCLEOTIDE SEQUENCE</scope>
    <source>
        <strain evidence="2">20211129_DDA</strain>
        <tissue evidence="2">Liver</tissue>
    </source>
</reference>
<gene>
    <name evidence="2" type="ORF">NDU88_006172</name>
</gene>
<feature type="compositionally biased region" description="Basic and acidic residues" evidence="1">
    <location>
        <begin position="160"/>
        <end position="171"/>
    </location>
</feature>
<keyword evidence="3" id="KW-1185">Reference proteome</keyword>
<evidence type="ECO:0000313" key="2">
    <source>
        <dbReference type="EMBL" id="KAJ1180961.1"/>
    </source>
</evidence>
<proteinExistence type="predicted"/>
<feature type="region of interest" description="Disordered" evidence="1">
    <location>
        <begin position="150"/>
        <end position="171"/>
    </location>
</feature>
<name>A0AAV7TX15_PLEWA</name>
<organism evidence="2 3">
    <name type="scientific">Pleurodeles waltl</name>
    <name type="common">Iberian ribbed newt</name>
    <dbReference type="NCBI Taxonomy" id="8319"/>
    <lineage>
        <taxon>Eukaryota</taxon>
        <taxon>Metazoa</taxon>
        <taxon>Chordata</taxon>
        <taxon>Craniata</taxon>
        <taxon>Vertebrata</taxon>
        <taxon>Euteleostomi</taxon>
        <taxon>Amphibia</taxon>
        <taxon>Batrachia</taxon>
        <taxon>Caudata</taxon>
        <taxon>Salamandroidea</taxon>
        <taxon>Salamandridae</taxon>
        <taxon>Pleurodelinae</taxon>
        <taxon>Pleurodeles</taxon>
    </lineage>
</organism>
<dbReference type="Proteomes" id="UP001066276">
    <property type="component" value="Chromosome 3_2"/>
</dbReference>
<accession>A0AAV7TX15</accession>
<dbReference type="EMBL" id="JANPWB010000006">
    <property type="protein sequence ID" value="KAJ1180961.1"/>
    <property type="molecule type" value="Genomic_DNA"/>
</dbReference>
<comment type="caution">
    <text evidence="2">The sequence shown here is derived from an EMBL/GenBank/DDBJ whole genome shotgun (WGS) entry which is preliminary data.</text>
</comment>
<dbReference type="AlphaFoldDB" id="A0AAV7TX15"/>
<evidence type="ECO:0000313" key="3">
    <source>
        <dbReference type="Proteomes" id="UP001066276"/>
    </source>
</evidence>
<sequence length="171" mass="18826">MPNPGPQASPRQREQYTAGEKGQRQAPRPQTRTAAPTAGRSGDTTGHSGATIVGQRQAVLATGHSPLGALDGALLGETLVVAFTRQQNAGKHFSVTVARLATRRSNRCCLTERRTPRVYLFFFQGRLSWQQDTPPWARSTERCSPIDFLTRGRLPQQQDAPREHAGRLRSL</sequence>